<dbReference type="Proteomes" id="UP000603865">
    <property type="component" value="Unassembled WGS sequence"/>
</dbReference>
<proteinExistence type="predicted"/>
<keyword evidence="2" id="KW-1185">Reference proteome</keyword>
<reference evidence="1" key="1">
    <citation type="journal article" date="2014" name="Int. J. Syst. Evol. Microbiol.">
        <title>Complete genome sequence of Corynebacterium casei LMG S-19264T (=DSM 44701T), isolated from a smear-ripened cheese.</title>
        <authorList>
            <consortium name="US DOE Joint Genome Institute (JGI-PGF)"/>
            <person name="Walter F."/>
            <person name="Albersmeier A."/>
            <person name="Kalinowski J."/>
            <person name="Ruckert C."/>
        </authorList>
    </citation>
    <scope>NUCLEOTIDE SEQUENCE</scope>
    <source>
        <strain evidence="1">JCM 31311</strain>
    </source>
</reference>
<gene>
    <name evidence="1" type="ORF">GCM10008957_26540</name>
</gene>
<protein>
    <recommendedName>
        <fullName evidence="3">DUF58 domain-containing protein</fullName>
    </recommendedName>
</protein>
<evidence type="ECO:0000313" key="2">
    <source>
        <dbReference type="Proteomes" id="UP000603865"/>
    </source>
</evidence>
<dbReference type="RefSeq" id="WP_189090992.1">
    <property type="nucleotide sequence ID" value="NZ_BMQL01000014.1"/>
</dbReference>
<dbReference type="EMBL" id="BMQL01000014">
    <property type="protein sequence ID" value="GGR12355.1"/>
    <property type="molecule type" value="Genomic_DNA"/>
</dbReference>
<evidence type="ECO:0008006" key="3">
    <source>
        <dbReference type="Google" id="ProtNLM"/>
    </source>
</evidence>
<comment type="caution">
    <text evidence="1">The sequence shown here is derived from an EMBL/GenBank/DDBJ whole genome shotgun (WGS) entry which is preliminary data.</text>
</comment>
<evidence type="ECO:0000313" key="1">
    <source>
        <dbReference type="EMBL" id="GGR12355.1"/>
    </source>
</evidence>
<reference evidence="1" key="2">
    <citation type="submission" date="2020-09" db="EMBL/GenBank/DDBJ databases">
        <authorList>
            <person name="Sun Q."/>
            <person name="Ohkuma M."/>
        </authorList>
    </citation>
    <scope>NUCLEOTIDE SEQUENCE</scope>
    <source>
        <strain evidence="1">JCM 31311</strain>
    </source>
</reference>
<sequence>MTALPLTLLYAALLVLLLWGVWRLWQKPPHTELRRELAGQGFEQTSLPLTLHLKLHARLPTRIVIEDPAPRAVVPETQFTVGGLIWGERRVTHVTSLQLNQRGVYRWEGASLRWADPFGLFWHQQPLVCATELEVYPGTHLLTLPHLLRPLLSEGELSRTLGLDDPISLRGARPYLPGDPPGRVHWRLSARHLSENADAGGGGGGNLMVRELERTASSSLHIHLDTAGSEVYLESAVRLAASLVQEALELRLPVALSDGRGSTPSGQTPEHLRRVLRRLAEATVEPAERIPAVRPGSNLIVLTQRAGGALLHSALLARAQAARVVIVALPEGFYLEPGELPRRQWAGLPEAVRELERQAGVLAGAGVAVLVLRGNMSVLRLGRQET</sequence>
<organism evidence="1 2">
    <name type="scientific">Deinococcus ruber</name>
    <dbReference type="NCBI Taxonomy" id="1848197"/>
    <lineage>
        <taxon>Bacteria</taxon>
        <taxon>Thermotogati</taxon>
        <taxon>Deinococcota</taxon>
        <taxon>Deinococci</taxon>
        <taxon>Deinococcales</taxon>
        <taxon>Deinococcaceae</taxon>
        <taxon>Deinococcus</taxon>
    </lineage>
</organism>
<dbReference type="PANTHER" id="PTHR34351">
    <property type="entry name" value="SLR1927 PROTEIN-RELATED"/>
    <property type="match status" value="1"/>
</dbReference>
<name>A0A918F666_9DEIO</name>
<dbReference type="PANTHER" id="PTHR34351:SF1">
    <property type="entry name" value="SLR1927 PROTEIN"/>
    <property type="match status" value="1"/>
</dbReference>
<accession>A0A918F666</accession>
<dbReference type="AlphaFoldDB" id="A0A918F666"/>